<keyword evidence="2" id="KW-0520">NAD</keyword>
<proteinExistence type="predicted"/>
<dbReference type="PANTHER" id="PTHR43333">
    <property type="entry name" value="2-HACID_DH_C DOMAIN-CONTAINING PROTEIN"/>
    <property type="match status" value="1"/>
</dbReference>
<evidence type="ECO:0000313" key="4">
    <source>
        <dbReference type="EMBL" id="RTE67429.1"/>
    </source>
</evidence>
<dbReference type="PANTHER" id="PTHR43333:SF1">
    <property type="entry name" value="D-ISOMER SPECIFIC 2-HYDROXYACID DEHYDROGENASE NAD-BINDING DOMAIN-CONTAINING PROTEIN"/>
    <property type="match status" value="1"/>
</dbReference>
<dbReference type="GO" id="GO:0016491">
    <property type="term" value="F:oxidoreductase activity"/>
    <property type="evidence" value="ECO:0007669"/>
    <property type="project" value="UniProtKB-KW"/>
</dbReference>
<feature type="domain" description="D-isomer specific 2-hydroxyacid dehydrogenase NAD-binding" evidence="3">
    <location>
        <begin position="107"/>
        <end position="278"/>
    </location>
</feature>
<protein>
    <submittedName>
        <fullName evidence="4">Glyoxylate/hydroxypyruvate reductase A</fullName>
    </submittedName>
</protein>
<accession>A0A430KVC5</accession>
<sequence>MRPLIPFVHQSSSSEAQQWCTTLSELLPQCDVRLFEQLSDEDKARVTMAVVANPEPSDVAQLSQLKWVHSVWAGVEGMMANLAEMPFGIVRLTDPHLAQTMSEAVLAWALYLHREMPQYRQQQSSGQWQSRDYTDACDRHIVILGLGLLGQKSALRLVDNGFKVSGWSRSEKQLANVDCYSGDEALTEVIGDADIIVNLLPLTPATEGLMDQAFFRQLKGASLINFGRGATIVDADLLQALEQGQVSHAVLDVFTEEPLPSSHAFWQHPDITVLPHISAPTSVSTASRIVADNISRFLLEGVIPPTVDKTLGY</sequence>
<evidence type="ECO:0000313" key="5">
    <source>
        <dbReference type="Proteomes" id="UP000283087"/>
    </source>
</evidence>
<dbReference type="Proteomes" id="UP000283087">
    <property type="component" value="Unassembled WGS sequence"/>
</dbReference>
<evidence type="ECO:0000256" key="1">
    <source>
        <dbReference type="ARBA" id="ARBA00023002"/>
    </source>
</evidence>
<gene>
    <name evidence="4" type="ORF">EH243_00295</name>
</gene>
<evidence type="ECO:0000256" key="2">
    <source>
        <dbReference type="ARBA" id="ARBA00023027"/>
    </source>
</evidence>
<keyword evidence="4" id="KW-0670">Pyruvate</keyword>
<dbReference type="GO" id="GO:0051287">
    <property type="term" value="F:NAD binding"/>
    <property type="evidence" value="ECO:0007669"/>
    <property type="project" value="InterPro"/>
</dbReference>
<dbReference type="RefSeq" id="WP_126156639.1">
    <property type="nucleotide sequence ID" value="NZ_RQXW01000001.1"/>
</dbReference>
<dbReference type="AlphaFoldDB" id="A0A430KVC5"/>
<evidence type="ECO:0000259" key="3">
    <source>
        <dbReference type="Pfam" id="PF02826"/>
    </source>
</evidence>
<organism evidence="4 5">
    <name type="scientific">Amphritea opalescens</name>
    <dbReference type="NCBI Taxonomy" id="2490544"/>
    <lineage>
        <taxon>Bacteria</taxon>
        <taxon>Pseudomonadati</taxon>
        <taxon>Pseudomonadota</taxon>
        <taxon>Gammaproteobacteria</taxon>
        <taxon>Oceanospirillales</taxon>
        <taxon>Oceanospirillaceae</taxon>
        <taxon>Amphritea</taxon>
    </lineage>
</organism>
<name>A0A430KVC5_9GAMM</name>
<dbReference type="SUPFAM" id="SSF51735">
    <property type="entry name" value="NAD(P)-binding Rossmann-fold domains"/>
    <property type="match status" value="1"/>
</dbReference>
<reference evidence="4 5" key="1">
    <citation type="submission" date="2018-11" db="EMBL/GenBank/DDBJ databases">
        <title>The draft genome sequence of Amphritea opalescens ANRC-JH13T.</title>
        <authorList>
            <person name="Fang Z."/>
            <person name="Zhang Y."/>
            <person name="Han X."/>
        </authorList>
    </citation>
    <scope>NUCLEOTIDE SEQUENCE [LARGE SCALE GENOMIC DNA]</scope>
    <source>
        <strain evidence="4 5">ANRC-JH13</strain>
    </source>
</reference>
<dbReference type="Gene3D" id="3.40.50.720">
    <property type="entry name" value="NAD(P)-binding Rossmann-like Domain"/>
    <property type="match status" value="2"/>
</dbReference>
<comment type="caution">
    <text evidence="4">The sequence shown here is derived from an EMBL/GenBank/DDBJ whole genome shotgun (WGS) entry which is preliminary data.</text>
</comment>
<dbReference type="CDD" id="cd12164">
    <property type="entry name" value="GDH_like_2"/>
    <property type="match status" value="1"/>
</dbReference>
<dbReference type="EMBL" id="RQXW01000001">
    <property type="protein sequence ID" value="RTE67429.1"/>
    <property type="molecule type" value="Genomic_DNA"/>
</dbReference>
<dbReference type="InterPro" id="IPR036291">
    <property type="entry name" value="NAD(P)-bd_dom_sf"/>
</dbReference>
<dbReference type="OrthoDB" id="9787219at2"/>
<keyword evidence="1" id="KW-0560">Oxidoreductase</keyword>
<dbReference type="InterPro" id="IPR006140">
    <property type="entry name" value="D-isomer_DH_NAD-bd"/>
</dbReference>
<dbReference type="Pfam" id="PF02826">
    <property type="entry name" value="2-Hacid_dh_C"/>
    <property type="match status" value="1"/>
</dbReference>
<keyword evidence="5" id="KW-1185">Reference proteome</keyword>